<gene>
    <name evidence="2" type="ORF">FHS27_001211</name>
</gene>
<protein>
    <submittedName>
        <fullName evidence="2">Uncharacterized protein</fullName>
    </submittedName>
</protein>
<dbReference type="RefSeq" id="WP_184302896.1">
    <property type="nucleotide sequence ID" value="NZ_JACHXU010000003.1"/>
</dbReference>
<accession>A0A7W5DVQ9</accession>
<keyword evidence="3" id="KW-1185">Reference proteome</keyword>
<dbReference type="EMBL" id="JACHXU010000003">
    <property type="protein sequence ID" value="MBB3205411.1"/>
    <property type="molecule type" value="Genomic_DNA"/>
</dbReference>
<reference evidence="2 3" key="1">
    <citation type="submission" date="2020-08" db="EMBL/GenBank/DDBJ databases">
        <title>Genomic Encyclopedia of Type Strains, Phase III (KMG-III): the genomes of soil and plant-associated and newly described type strains.</title>
        <authorList>
            <person name="Whitman W."/>
        </authorList>
    </citation>
    <scope>NUCLEOTIDE SEQUENCE [LARGE SCALE GENOMIC DNA]</scope>
    <source>
        <strain evidence="2 3">CECT 8075</strain>
    </source>
</reference>
<comment type="caution">
    <text evidence="2">The sequence shown here is derived from an EMBL/GenBank/DDBJ whole genome shotgun (WGS) entry which is preliminary data.</text>
</comment>
<evidence type="ECO:0000256" key="1">
    <source>
        <dbReference type="SAM" id="MobiDB-lite"/>
    </source>
</evidence>
<proteinExistence type="predicted"/>
<organism evidence="2 3">
    <name type="scientific">Aporhodopirellula rubra</name>
    <dbReference type="NCBI Taxonomy" id="980271"/>
    <lineage>
        <taxon>Bacteria</taxon>
        <taxon>Pseudomonadati</taxon>
        <taxon>Planctomycetota</taxon>
        <taxon>Planctomycetia</taxon>
        <taxon>Pirellulales</taxon>
        <taxon>Pirellulaceae</taxon>
        <taxon>Aporhodopirellula</taxon>
    </lineage>
</organism>
<dbReference type="Proteomes" id="UP000536179">
    <property type="component" value="Unassembled WGS sequence"/>
</dbReference>
<feature type="region of interest" description="Disordered" evidence="1">
    <location>
        <begin position="247"/>
        <end position="272"/>
    </location>
</feature>
<dbReference type="AlphaFoldDB" id="A0A7W5DVQ9"/>
<evidence type="ECO:0000313" key="2">
    <source>
        <dbReference type="EMBL" id="MBB3205411.1"/>
    </source>
</evidence>
<name>A0A7W5DVQ9_9BACT</name>
<sequence length="312" mass="35690">MQRTTNPVWRRWELDPPVFTVDEVNRVHKAQLGPFQRLGLLRQTTPAVTRECSGCAVDHEVIYRNDVHGNRHGFIVCETCGIQKLHPDQLDQVIFDTARTLTHLFADVRISVQPIVTERLWQIGRRAFHGTSRELILIRSSVGKHDDTIRDHLATRPKAIVFTPTRMVASYWTEQLSNTVSSIEEVAAITNEAFTLEWDAVDDVILDFQLTESPSKPKRSSRATKIEALRKELKQHLASAYEHAMRTSEESGYPELLPRPTQSQLARATNMTPSDVSRCLKDKQADELRLLWSTAINIEAILRLRRGHPMMK</sequence>
<evidence type="ECO:0000313" key="3">
    <source>
        <dbReference type="Proteomes" id="UP000536179"/>
    </source>
</evidence>
<feature type="compositionally biased region" description="Polar residues" evidence="1">
    <location>
        <begin position="260"/>
        <end position="272"/>
    </location>
</feature>